<keyword evidence="2" id="KW-1185">Reference proteome</keyword>
<proteinExistence type="predicted"/>
<dbReference type="Proteomes" id="UP000315010">
    <property type="component" value="Unassembled WGS sequence"/>
</dbReference>
<reference evidence="1 2" key="1">
    <citation type="submission" date="2019-02" db="EMBL/GenBank/DDBJ databases">
        <title>Deep-cultivation of Planctomycetes and their phenomic and genomic characterization uncovers novel biology.</title>
        <authorList>
            <person name="Wiegand S."/>
            <person name="Jogler M."/>
            <person name="Boedeker C."/>
            <person name="Pinto D."/>
            <person name="Vollmers J."/>
            <person name="Rivas-Marin E."/>
            <person name="Kohn T."/>
            <person name="Peeters S.H."/>
            <person name="Heuer A."/>
            <person name="Rast P."/>
            <person name="Oberbeckmann S."/>
            <person name="Bunk B."/>
            <person name="Jeske O."/>
            <person name="Meyerdierks A."/>
            <person name="Storesund J.E."/>
            <person name="Kallscheuer N."/>
            <person name="Luecker S."/>
            <person name="Lage O.M."/>
            <person name="Pohl T."/>
            <person name="Merkel B.J."/>
            <person name="Hornburger P."/>
            <person name="Mueller R.-W."/>
            <person name="Bruemmer F."/>
            <person name="Labrenz M."/>
            <person name="Spormann A.M."/>
            <person name="Op Den Camp H."/>
            <person name="Overmann J."/>
            <person name="Amann R."/>
            <person name="Jetten M.S.M."/>
            <person name="Mascher T."/>
            <person name="Medema M.H."/>
            <person name="Devos D.P."/>
            <person name="Kaster A.-K."/>
            <person name="Ovreas L."/>
            <person name="Rohde M."/>
            <person name="Galperin M.Y."/>
            <person name="Jogler C."/>
        </authorList>
    </citation>
    <scope>NUCLEOTIDE SEQUENCE [LARGE SCALE GENOMIC DNA]</scope>
    <source>
        <strain evidence="1 2">CA13</strain>
    </source>
</reference>
<organism evidence="1 2">
    <name type="scientific">Novipirellula herctigrandis</name>
    <dbReference type="NCBI Taxonomy" id="2527986"/>
    <lineage>
        <taxon>Bacteria</taxon>
        <taxon>Pseudomonadati</taxon>
        <taxon>Planctomycetota</taxon>
        <taxon>Planctomycetia</taxon>
        <taxon>Pirellulales</taxon>
        <taxon>Pirellulaceae</taxon>
        <taxon>Novipirellula</taxon>
    </lineage>
</organism>
<name>A0A5C5Z5C5_9BACT</name>
<comment type="caution">
    <text evidence="1">The sequence shown here is derived from an EMBL/GenBank/DDBJ whole genome shotgun (WGS) entry which is preliminary data.</text>
</comment>
<dbReference type="EMBL" id="SJPJ01000001">
    <property type="protein sequence ID" value="TWT82021.1"/>
    <property type="molecule type" value="Genomic_DNA"/>
</dbReference>
<accession>A0A5C5Z5C5</accession>
<sequence>MVSRWCNVAYRSATAAFHYRGFLDNAKGGEKAAILRTRSTTIIIAIVRKDAV</sequence>
<dbReference type="AlphaFoldDB" id="A0A5C5Z5C5"/>
<gene>
    <name evidence="1" type="ORF">CA13_34760</name>
</gene>
<evidence type="ECO:0000313" key="2">
    <source>
        <dbReference type="Proteomes" id="UP000315010"/>
    </source>
</evidence>
<protein>
    <submittedName>
        <fullName evidence="1">Uncharacterized protein</fullName>
    </submittedName>
</protein>
<evidence type="ECO:0000313" key="1">
    <source>
        <dbReference type="EMBL" id="TWT82021.1"/>
    </source>
</evidence>